<dbReference type="CDD" id="cd06571">
    <property type="entry name" value="Bac_DnaA_C"/>
    <property type="match status" value="1"/>
</dbReference>
<keyword evidence="6 7" id="KW-0238">DNA-binding</keyword>
<organism evidence="11 12">
    <name type="scientific">Roseimaritima multifibrata</name>
    <dbReference type="NCBI Taxonomy" id="1930274"/>
    <lineage>
        <taxon>Bacteria</taxon>
        <taxon>Pseudomonadati</taxon>
        <taxon>Planctomycetota</taxon>
        <taxon>Planctomycetia</taxon>
        <taxon>Pirellulales</taxon>
        <taxon>Pirellulaceae</taxon>
        <taxon>Roseimaritima</taxon>
    </lineage>
</organism>
<dbReference type="GO" id="GO:0005886">
    <property type="term" value="C:plasma membrane"/>
    <property type="evidence" value="ECO:0007669"/>
    <property type="project" value="TreeGrafter"/>
</dbReference>
<evidence type="ECO:0000313" key="11">
    <source>
        <dbReference type="EMBL" id="QDS91272.1"/>
    </source>
</evidence>
<evidence type="ECO:0000256" key="1">
    <source>
        <dbReference type="ARBA" id="ARBA00022490"/>
    </source>
</evidence>
<evidence type="ECO:0000256" key="3">
    <source>
        <dbReference type="ARBA" id="ARBA00022741"/>
    </source>
</evidence>
<dbReference type="GO" id="GO:0006270">
    <property type="term" value="P:DNA replication initiation"/>
    <property type="evidence" value="ECO:0007669"/>
    <property type="project" value="InterPro"/>
</dbReference>
<evidence type="ECO:0000256" key="8">
    <source>
        <dbReference type="RuleBase" id="RU004227"/>
    </source>
</evidence>
<protein>
    <recommendedName>
        <fullName evidence="7">Chromosomal replication initiator protein DnaA</fullName>
    </recommendedName>
</protein>
<dbReference type="GO" id="GO:0008289">
    <property type="term" value="F:lipid binding"/>
    <property type="evidence" value="ECO:0007669"/>
    <property type="project" value="UniProtKB-KW"/>
</dbReference>
<dbReference type="KEGG" id="rml:FF011L_00010"/>
<dbReference type="InterPro" id="IPR020591">
    <property type="entry name" value="Chromosome_initiator_DnaA-like"/>
</dbReference>
<dbReference type="SUPFAM" id="SSF52540">
    <property type="entry name" value="P-loop containing nucleoside triphosphate hydrolases"/>
    <property type="match status" value="1"/>
</dbReference>
<keyword evidence="12" id="KW-1185">Reference proteome</keyword>
<dbReference type="GO" id="GO:0003688">
    <property type="term" value="F:DNA replication origin binding"/>
    <property type="evidence" value="ECO:0007669"/>
    <property type="project" value="TreeGrafter"/>
</dbReference>
<evidence type="ECO:0000259" key="10">
    <source>
        <dbReference type="SMART" id="SM00760"/>
    </source>
</evidence>
<accession>A0A517M8R2</accession>
<dbReference type="InterPro" id="IPR013317">
    <property type="entry name" value="DnaA_dom"/>
</dbReference>
<evidence type="ECO:0000256" key="4">
    <source>
        <dbReference type="ARBA" id="ARBA00022840"/>
    </source>
</evidence>
<evidence type="ECO:0000256" key="2">
    <source>
        <dbReference type="ARBA" id="ARBA00022705"/>
    </source>
</evidence>
<evidence type="ECO:0000256" key="6">
    <source>
        <dbReference type="ARBA" id="ARBA00023125"/>
    </source>
</evidence>
<dbReference type="AlphaFoldDB" id="A0A517M8R2"/>
<reference evidence="11 12" key="1">
    <citation type="submission" date="2019-02" db="EMBL/GenBank/DDBJ databases">
        <title>Deep-cultivation of Planctomycetes and their phenomic and genomic characterization uncovers novel biology.</title>
        <authorList>
            <person name="Wiegand S."/>
            <person name="Jogler M."/>
            <person name="Boedeker C."/>
            <person name="Pinto D."/>
            <person name="Vollmers J."/>
            <person name="Rivas-Marin E."/>
            <person name="Kohn T."/>
            <person name="Peeters S.H."/>
            <person name="Heuer A."/>
            <person name="Rast P."/>
            <person name="Oberbeckmann S."/>
            <person name="Bunk B."/>
            <person name="Jeske O."/>
            <person name="Meyerdierks A."/>
            <person name="Storesund J.E."/>
            <person name="Kallscheuer N."/>
            <person name="Luecker S."/>
            <person name="Lage O.M."/>
            <person name="Pohl T."/>
            <person name="Merkel B.J."/>
            <person name="Hornburger P."/>
            <person name="Mueller R.-W."/>
            <person name="Bruemmer F."/>
            <person name="Labrenz M."/>
            <person name="Spormann A.M."/>
            <person name="Op den Camp H."/>
            <person name="Overmann J."/>
            <person name="Amann R."/>
            <person name="Jetten M.S.M."/>
            <person name="Mascher T."/>
            <person name="Medema M.H."/>
            <person name="Devos D.P."/>
            <person name="Kaster A.-K."/>
            <person name="Ovreas L."/>
            <person name="Rohde M."/>
            <person name="Galperin M.Y."/>
            <person name="Jogler C."/>
        </authorList>
    </citation>
    <scope>NUCLEOTIDE SEQUENCE [LARGE SCALE GENOMIC DNA]</scope>
    <source>
        <strain evidence="11 12">FF011L</strain>
    </source>
</reference>
<dbReference type="GO" id="GO:0006275">
    <property type="term" value="P:regulation of DNA replication"/>
    <property type="evidence" value="ECO:0007669"/>
    <property type="project" value="InterPro"/>
</dbReference>
<evidence type="ECO:0000256" key="5">
    <source>
        <dbReference type="ARBA" id="ARBA00023121"/>
    </source>
</evidence>
<dbReference type="GO" id="GO:0005524">
    <property type="term" value="F:ATP binding"/>
    <property type="evidence" value="ECO:0007669"/>
    <property type="project" value="UniProtKB-KW"/>
</dbReference>
<dbReference type="RefSeq" id="WP_218932903.1">
    <property type="nucleotide sequence ID" value="NZ_CP036262.1"/>
</dbReference>
<dbReference type="Gene3D" id="1.10.1750.10">
    <property type="match status" value="1"/>
</dbReference>
<dbReference type="PRINTS" id="PR00051">
    <property type="entry name" value="DNAA"/>
</dbReference>
<evidence type="ECO:0000313" key="12">
    <source>
        <dbReference type="Proteomes" id="UP000320672"/>
    </source>
</evidence>
<dbReference type="InterPro" id="IPR003593">
    <property type="entry name" value="AAA+_ATPase"/>
</dbReference>
<dbReference type="SMART" id="SM00760">
    <property type="entry name" value="Bac_DnaA_C"/>
    <property type="match status" value="1"/>
</dbReference>
<dbReference type="Pfam" id="PF08299">
    <property type="entry name" value="Bac_DnaA_C"/>
    <property type="match status" value="1"/>
</dbReference>
<evidence type="ECO:0000259" key="9">
    <source>
        <dbReference type="SMART" id="SM00382"/>
    </source>
</evidence>
<dbReference type="EMBL" id="CP036262">
    <property type="protein sequence ID" value="QDS91272.1"/>
    <property type="molecule type" value="Genomic_DNA"/>
</dbReference>
<dbReference type="InterPro" id="IPR027417">
    <property type="entry name" value="P-loop_NTPase"/>
</dbReference>
<dbReference type="PANTHER" id="PTHR30050:SF2">
    <property type="entry name" value="CHROMOSOMAL REPLICATION INITIATOR PROTEIN DNAA"/>
    <property type="match status" value="1"/>
</dbReference>
<dbReference type="CDD" id="cd00009">
    <property type="entry name" value="AAA"/>
    <property type="match status" value="1"/>
</dbReference>
<feature type="domain" description="AAA+ ATPase" evidence="9">
    <location>
        <begin position="54"/>
        <end position="188"/>
    </location>
</feature>
<keyword evidence="5" id="KW-0446">Lipid-binding</keyword>
<dbReference type="Gene3D" id="3.40.50.300">
    <property type="entry name" value="P-loop containing nucleotide triphosphate hydrolases"/>
    <property type="match status" value="1"/>
</dbReference>
<evidence type="ECO:0000256" key="7">
    <source>
        <dbReference type="RuleBase" id="RU000577"/>
    </source>
</evidence>
<dbReference type="Proteomes" id="UP000320672">
    <property type="component" value="Chromosome"/>
</dbReference>
<keyword evidence="2 7" id="KW-0235">DNA replication</keyword>
<keyword evidence="1" id="KW-0963">Cytoplasm</keyword>
<dbReference type="InterPro" id="IPR013159">
    <property type="entry name" value="DnaA_C"/>
</dbReference>
<name>A0A517M8R2_9BACT</name>
<sequence>MTVTLDTIELLQPSSTHRRQKGGEGTALLPHFIAGPENAFALFVCRQQESISLRGNPLLLVGPTGCGKTTLAMTIATLELEQHNGDASMLYLPAADFARNYTNALSADDLEHFRERTDSIDLLVIDDVHSIAEKPSSQEELAARLESRDRRGMPSILTCRRLPSEFRGIRPLLASRMLPGLTVSLRLPGQEARQTIIEQLCQKNSLKIDPDWIDLLCRGLPDSLSVRRLAAVVNHLRLLDENKKPIDAVAIQAAITVASGGNEPTIGAIAKAVARRFQLKTAELKSSTRRQQVVRARALAMYLGRQLTASSLQQIGEYFGGRDHSTVLHACRKTSELLASNSQLSQTADEVREQLQTA</sequence>
<feature type="domain" description="Chromosomal replication initiator DnaA C-terminal" evidence="10">
    <location>
        <begin position="265"/>
        <end position="334"/>
    </location>
</feature>
<dbReference type="InterPro" id="IPR010921">
    <property type="entry name" value="Trp_repressor/repl_initiator"/>
</dbReference>
<gene>
    <name evidence="11" type="primary">dnaA_1</name>
    <name evidence="11" type="ORF">FF011L_00010</name>
</gene>
<comment type="function">
    <text evidence="7">Plays an essential role in the initiation and regulation of chromosomal replication. ATP-DnaA binds to the origin of replication (oriC) to initiate formation of the DNA replication initiation complex once per cell cycle. Binds the DnaA box (a 9 base pair repeat at the origin) and separates the double-stranded (ds)DNA. Forms a right-handed helical filament on oriC DNA; dsDNA binds to the exterior of the filament while single-stranded (ss)DNA is stabiized in the filament's interior. The ATP-DnaA-oriC complex binds and stabilizes one strand of the AT-rich DNA unwinding element (DUE), permitting loading of DNA polymerase. After initiation quickly degrades to an ADP-DnaA complex that is not apt for DNA replication. Binds acidic phospholipids.</text>
</comment>
<dbReference type="SMART" id="SM00382">
    <property type="entry name" value="AAA"/>
    <property type="match status" value="1"/>
</dbReference>
<dbReference type="SUPFAM" id="SSF48295">
    <property type="entry name" value="TrpR-like"/>
    <property type="match status" value="1"/>
</dbReference>
<dbReference type="PANTHER" id="PTHR30050">
    <property type="entry name" value="CHROMOSOMAL REPLICATION INITIATOR PROTEIN DNAA"/>
    <property type="match status" value="1"/>
</dbReference>
<dbReference type="Pfam" id="PF00308">
    <property type="entry name" value="Bac_DnaA"/>
    <property type="match status" value="1"/>
</dbReference>
<proteinExistence type="inferred from homology"/>
<keyword evidence="4 7" id="KW-0067">ATP-binding</keyword>
<comment type="similarity">
    <text evidence="8">Belongs to the DnaA family.</text>
</comment>
<keyword evidence="3 7" id="KW-0547">Nucleotide-binding</keyword>